<feature type="compositionally biased region" description="Basic residues" evidence="1">
    <location>
        <begin position="67"/>
        <end position="79"/>
    </location>
</feature>
<feature type="compositionally biased region" description="Basic residues" evidence="1">
    <location>
        <begin position="93"/>
        <end position="102"/>
    </location>
</feature>
<dbReference type="EMBL" id="AK370268">
    <property type="protein sequence ID" value="BAK01469.1"/>
    <property type="molecule type" value="mRNA"/>
</dbReference>
<feature type="non-terminal residue" evidence="2">
    <location>
        <position position="1"/>
    </location>
</feature>
<evidence type="ECO:0000313" key="2">
    <source>
        <dbReference type="EMBL" id="BAK01469.1"/>
    </source>
</evidence>
<protein>
    <submittedName>
        <fullName evidence="2">Predicted protein</fullName>
    </submittedName>
</protein>
<feature type="compositionally biased region" description="Basic and acidic residues" evidence="1">
    <location>
        <begin position="133"/>
        <end position="143"/>
    </location>
</feature>
<sequence>AAPPAAPLPTPTRAASRRHASGRHQQQPPGPAGHAGPPAPPPGSHSPDAAAPGRLLLPRRPAPPPSPHHRSPRRSHRPRPAAGGPAPAPAARARARAPRGQRRGRDGVDGAPQAHGPLLRAQGALREPRRRGAAPDRAGDRHPAHGRAPGGGPLPRHVRARRGAADPARVHGRRVPRRPPHRRRALPRPRGPAGALRDRLPPPPPHRAPRHQALQPAHRLGAARQDRRLRGGPDPEPDHGPLQLLRRHHRLHEPRAHQHRHQRRRLRRLRRRHLELRPQHPRVLPRQVPLRREPRPAGRLGRAHGRHLLLGPARAVPRHRLARVPRLHRLLPAEEPRQAPLRSAAAAAPFRRLATAAAPRRPALMISIHSRTALPNPASGLVEGGSMEPSCRGNLARFSTP</sequence>
<feature type="compositionally biased region" description="Basic residues" evidence="1">
    <location>
        <begin position="170"/>
        <end position="187"/>
    </location>
</feature>
<feature type="compositionally biased region" description="Low complexity" evidence="1">
    <location>
        <begin position="45"/>
        <end position="59"/>
    </location>
</feature>
<feature type="compositionally biased region" description="Pro residues" evidence="1">
    <location>
        <begin position="1"/>
        <end position="10"/>
    </location>
</feature>
<dbReference type="AlphaFoldDB" id="F2E297"/>
<name>F2E297_HORVV</name>
<proteinExistence type="evidence at transcript level"/>
<organism evidence="2">
    <name type="scientific">Hordeum vulgare subsp. vulgare</name>
    <name type="common">Domesticated barley</name>
    <dbReference type="NCBI Taxonomy" id="112509"/>
    <lineage>
        <taxon>Eukaryota</taxon>
        <taxon>Viridiplantae</taxon>
        <taxon>Streptophyta</taxon>
        <taxon>Embryophyta</taxon>
        <taxon>Tracheophyta</taxon>
        <taxon>Spermatophyta</taxon>
        <taxon>Magnoliopsida</taxon>
        <taxon>Liliopsida</taxon>
        <taxon>Poales</taxon>
        <taxon>Poaceae</taxon>
        <taxon>BOP clade</taxon>
        <taxon>Pooideae</taxon>
        <taxon>Triticodae</taxon>
        <taxon>Triticeae</taxon>
        <taxon>Hordeinae</taxon>
        <taxon>Hordeum</taxon>
    </lineage>
</organism>
<feature type="compositionally biased region" description="Low complexity" evidence="1">
    <location>
        <begin position="80"/>
        <end position="92"/>
    </location>
</feature>
<feature type="region of interest" description="Disordered" evidence="1">
    <location>
        <begin position="1"/>
        <end position="220"/>
    </location>
</feature>
<accession>F2E297</accession>
<reference evidence="2" key="1">
    <citation type="journal article" date="2011" name="Plant Physiol.">
        <title>Comprehensive sequence analysis of 24,783 barley full-length cDNAs derived from 12 clone libraries.</title>
        <authorList>
            <person name="Matsumoto T."/>
            <person name="Tanaka T."/>
            <person name="Sakai H."/>
            <person name="Amano N."/>
            <person name="Kanamori H."/>
            <person name="Kurita K."/>
            <person name="Kikuta A."/>
            <person name="Kamiya K."/>
            <person name="Yamamoto M."/>
            <person name="Ikawa H."/>
            <person name="Fujii N."/>
            <person name="Hori K."/>
            <person name="Itoh T."/>
            <person name="Sato K."/>
        </authorList>
    </citation>
    <scope>NUCLEOTIDE SEQUENCE</scope>
    <source>
        <tissue evidence="2">Shoot and root</tissue>
    </source>
</reference>
<evidence type="ECO:0000256" key="1">
    <source>
        <dbReference type="SAM" id="MobiDB-lite"/>
    </source>
</evidence>